<feature type="compositionally biased region" description="Polar residues" evidence="1">
    <location>
        <begin position="1"/>
        <end position="12"/>
    </location>
</feature>
<feature type="region of interest" description="Disordered" evidence="1">
    <location>
        <begin position="1"/>
        <end position="24"/>
    </location>
</feature>
<dbReference type="InterPro" id="IPR037171">
    <property type="entry name" value="NagB/RpiA_transferase-like"/>
</dbReference>
<gene>
    <name evidence="2" type="ORF">GIS00_24255</name>
</gene>
<dbReference type="InterPro" id="IPR024185">
    <property type="entry name" value="FTHF_cligase-like_sf"/>
</dbReference>
<dbReference type="AlphaFoldDB" id="A0A7K1FV26"/>
<reference evidence="2 3" key="1">
    <citation type="submission" date="2019-11" db="EMBL/GenBank/DDBJ databases">
        <authorList>
            <person name="Jiang L.-Q."/>
        </authorList>
    </citation>
    <scope>NUCLEOTIDE SEQUENCE [LARGE SCALE GENOMIC DNA]</scope>
    <source>
        <strain evidence="2 3">YIM 132087</strain>
    </source>
</reference>
<evidence type="ECO:0000256" key="1">
    <source>
        <dbReference type="SAM" id="MobiDB-lite"/>
    </source>
</evidence>
<dbReference type="SUPFAM" id="SSF100950">
    <property type="entry name" value="NagB/RpiA/CoA transferase-like"/>
    <property type="match status" value="1"/>
</dbReference>
<dbReference type="Proteomes" id="UP000460221">
    <property type="component" value="Unassembled WGS sequence"/>
</dbReference>
<dbReference type="PANTHER" id="PTHR13017:SF0">
    <property type="entry name" value="METHENYLTETRAHYDROFOLATE SYNTHASE DOMAIN-CONTAINING PROTEIN"/>
    <property type="match status" value="1"/>
</dbReference>
<dbReference type="PANTHER" id="PTHR13017">
    <property type="entry name" value="5-FORMYLTETRAHYDROFOLATE CYCLO-LIGASE-RELATED"/>
    <property type="match status" value="1"/>
</dbReference>
<sequence length="274" mass="28913">MVIRMTSLTDATSPARPASDGSVGSVAEAKAAQDALRTRVWPALRQVARPHPLLGFDFDNFIADFEGSGTTAELIRELPAYRAAHTVFVTPDESTGLLRQRVLEDGKTLVVTSFGISTGFRRVRPDQLPDGGAEQAATMDWLHEVAPVVRLAELAGAGVSLLVTGAGAVADGGVRLGKGHGYFDLEWAMLSEIGALADDPVVVGVVHDCQRLAVRVPVAEHDVPLDLVVTPTGVEQVAVHRSPGRVLWPLLTVARAAGMPPVVELALLRAGAMS</sequence>
<dbReference type="GO" id="GO:0005737">
    <property type="term" value="C:cytoplasm"/>
    <property type="evidence" value="ECO:0007669"/>
    <property type="project" value="TreeGrafter"/>
</dbReference>
<protein>
    <submittedName>
        <fullName evidence="2">Methenyltetrahydrofolate synthetase</fullName>
    </submittedName>
</protein>
<dbReference type="InterPro" id="IPR002698">
    <property type="entry name" value="FTHF_cligase"/>
</dbReference>
<evidence type="ECO:0000313" key="3">
    <source>
        <dbReference type="Proteomes" id="UP000460221"/>
    </source>
</evidence>
<dbReference type="Gene3D" id="3.40.50.10420">
    <property type="entry name" value="NagB/RpiA/CoA transferase-like"/>
    <property type="match status" value="1"/>
</dbReference>
<dbReference type="Pfam" id="PF01812">
    <property type="entry name" value="5-FTHF_cyc-lig"/>
    <property type="match status" value="1"/>
</dbReference>
<keyword evidence="3" id="KW-1185">Reference proteome</keyword>
<evidence type="ECO:0000313" key="2">
    <source>
        <dbReference type="EMBL" id="MTD17053.1"/>
    </source>
</evidence>
<organism evidence="2 3">
    <name type="scientific">Nakamurella alba</name>
    <dbReference type="NCBI Taxonomy" id="2665158"/>
    <lineage>
        <taxon>Bacteria</taxon>
        <taxon>Bacillati</taxon>
        <taxon>Actinomycetota</taxon>
        <taxon>Actinomycetes</taxon>
        <taxon>Nakamurellales</taxon>
        <taxon>Nakamurellaceae</taxon>
        <taxon>Nakamurella</taxon>
    </lineage>
</organism>
<dbReference type="EMBL" id="WLYK01000013">
    <property type="protein sequence ID" value="MTD17053.1"/>
    <property type="molecule type" value="Genomic_DNA"/>
</dbReference>
<name>A0A7K1FV26_9ACTN</name>
<proteinExistence type="predicted"/>
<comment type="caution">
    <text evidence="2">The sequence shown here is derived from an EMBL/GenBank/DDBJ whole genome shotgun (WGS) entry which is preliminary data.</text>
</comment>
<accession>A0A7K1FV26</accession>